<protein>
    <submittedName>
        <fullName evidence="1">Uncharacterized protein</fullName>
    </submittedName>
</protein>
<evidence type="ECO:0000313" key="2">
    <source>
        <dbReference type="Proteomes" id="UP000815325"/>
    </source>
</evidence>
<keyword evidence="2" id="KW-1185">Reference proteome</keyword>
<proteinExistence type="predicted"/>
<gene>
    <name evidence="1" type="ORF">DUNSADRAFT_1154</name>
</gene>
<reference evidence="1" key="1">
    <citation type="submission" date="2017-08" db="EMBL/GenBank/DDBJ databases">
        <authorList>
            <person name="Polle J.E."/>
            <person name="Barry K."/>
            <person name="Cushman J."/>
            <person name="Schmutz J."/>
            <person name="Tran D."/>
            <person name="Hathwaick L.T."/>
            <person name="Yim W.C."/>
            <person name="Jenkins J."/>
            <person name="Mckie-Krisberg Z.M."/>
            <person name="Prochnik S."/>
            <person name="Lindquist E."/>
            <person name="Dockter R.B."/>
            <person name="Adam C."/>
            <person name="Molina H."/>
            <person name="Bunkerborg J."/>
            <person name="Jin E."/>
            <person name="Buchheim M."/>
            <person name="Magnuson J."/>
        </authorList>
    </citation>
    <scope>NUCLEOTIDE SEQUENCE</scope>
    <source>
        <strain evidence="1">CCAP 19/18</strain>
    </source>
</reference>
<organism evidence="1 2">
    <name type="scientific">Dunaliella salina</name>
    <name type="common">Green alga</name>
    <name type="synonym">Protococcus salinus</name>
    <dbReference type="NCBI Taxonomy" id="3046"/>
    <lineage>
        <taxon>Eukaryota</taxon>
        <taxon>Viridiplantae</taxon>
        <taxon>Chlorophyta</taxon>
        <taxon>core chlorophytes</taxon>
        <taxon>Chlorophyceae</taxon>
        <taxon>CS clade</taxon>
        <taxon>Chlamydomonadales</taxon>
        <taxon>Dunaliellaceae</taxon>
        <taxon>Dunaliella</taxon>
    </lineage>
</organism>
<name>A0ABQ7GXF2_DUNSA</name>
<evidence type="ECO:0000313" key="1">
    <source>
        <dbReference type="EMBL" id="KAF5839281.1"/>
    </source>
</evidence>
<comment type="caution">
    <text evidence="1">The sequence shown here is derived from an EMBL/GenBank/DDBJ whole genome shotgun (WGS) entry which is preliminary data.</text>
</comment>
<accession>A0ABQ7GXF2</accession>
<dbReference type="Proteomes" id="UP000815325">
    <property type="component" value="Unassembled WGS sequence"/>
</dbReference>
<sequence>MAIFPQGKAEEALQLVTHAAEQQVHVLHTNKAEVSSPLASQIAQFAGWPSSVVQSLAGVCYGVELSGEESLEQPLQAKAESLGGHCTSNTDAAELFRHLGIEG</sequence>
<dbReference type="EMBL" id="MU069548">
    <property type="protein sequence ID" value="KAF5839281.1"/>
    <property type="molecule type" value="Genomic_DNA"/>
</dbReference>